<dbReference type="OrthoDB" id="65748at2"/>
<reference evidence="2 3" key="1">
    <citation type="submission" date="2017-04" db="EMBL/GenBank/DDBJ databases">
        <authorList>
            <person name="Afonso C.L."/>
            <person name="Miller P.J."/>
            <person name="Scott M.A."/>
            <person name="Spackman E."/>
            <person name="Goraichik I."/>
            <person name="Dimitrov K.M."/>
            <person name="Suarez D.L."/>
            <person name="Swayne D.E."/>
        </authorList>
    </citation>
    <scope>NUCLEOTIDE SEQUENCE [LARGE SCALE GENOMIC DNA]</scope>
    <source>
        <strain evidence="2 3">KR-140</strain>
    </source>
</reference>
<feature type="region of interest" description="Disordered" evidence="1">
    <location>
        <begin position="1"/>
        <end position="75"/>
    </location>
</feature>
<dbReference type="RefSeq" id="WP_084049403.1">
    <property type="nucleotide sequence ID" value="NZ_FWWU01000009.1"/>
</dbReference>
<accession>A0A1W1VK50</accession>
<protein>
    <submittedName>
        <fullName evidence="2">Uncharacterized protein</fullName>
    </submittedName>
</protein>
<feature type="compositionally biased region" description="Basic and acidic residues" evidence="1">
    <location>
        <begin position="37"/>
        <end position="47"/>
    </location>
</feature>
<name>A0A1W1VK50_9DEIO</name>
<feature type="region of interest" description="Disordered" evidence="1">
    <location>
        <begin position="90"/>
        <end position="167"/>
    </location>
</feature>
<dbReference type="EMBL" id="FWWU01000009">
    <property type="protein sequence ID" value="SMB93663.1"/>
    <property type="molecule type" value="Genomic_DNA"/>
</dbReference>
<proteinExistence type="predicted"/>
<keyword evidence="3" id="KW-1185">Reference proteome</keyword>
<evidence type="ECO:0000256" key="1">
    <source>
        <dbReference type="SAM" id="MobiDB-lite"/>
    </source>
</evidence>
<gene>
    <name evidence="2" type="ORF">SAMN00790413_02066</name>
</gene>
<organism evidence="2 3">
    <name type="scientific">Deinococcus hopiensis KR-140</name>
    <dbReference type="NCBI Taxonomy" id="695939"/>
    <lineage>
        <taxon>Bacteria</taxon>
        <taxon>Thermotogati</taxon>
        <taxon>Deinococcota</taxon>
        <taxon>Deinococci</taxon>
        <taxon>Deinococcales</taxon>
        <taxon>Deinococcaceae</taxon>
        <taxon>Deinococcus</taxon>
    </lineage>
</organism>
<sequence>MTQRDDSQGPQTTDYSLPQDDHKQFQDTQANDAAVRQAEHEDEDNHISGDVSGGRNFGGTDALAGSGMAIDDGVDPSIRTEMLDNAVAYGDDFVPNNVNDEPSFDDGTPGSFSDFSVITPENPGGTARLADPSNDAGGEVHGARISGSGGFDGGPPRTAPLPGTEEE</sequence>
<evidence type="ECO:0000313" key="2">
    <source>
        <dbReference type="EMBL" id="SMB93663.1"/>
    </source>
</evidence>
<evidence type="ECO:0000313" key="3">
    <source>
        <dbReference type="Proteomes" id="UP000192582"/>
    </source>
</evidence>
<dbReference type="AlphaFoldDB" id="A0A1W1VK50"/>
<dbReference type="Proteomes" id="UP000192582">
    <property type="component" value="Unassembled WGS sequence"/>
</dbReference>